<dbReference type="EMBL" id="BAABCM010000006">
    <property type="protein sequence ID" value="GAA3820345.1"/>
    <property type="molecule type" value="Genomic_DNA"/>
</dbReference>
<comment type="caution">
    <text evidence="1">The sequence shown here is derived from an EMBL/GenBank/DDBJ whole genome shotgun (WGS) entry which is preliminary data.</text>
</comment>
<reference evidence="2" key="1">
    <citation type="journal article" date="2019" name="Int. J. Syst. Evol. Microbiol.">
        <title>The Global Catalogue of Microorganisms (GCM) 10K type strain sequencing project: providing services to taxonomists for standard genome sequencing and annotation.</title>
        <authorList>
            <consortium name="The Broad Institute Genomics Platform"/>
            <consortium name="The Broad Institute Genome Sequencing Center for Infectious Disease"/>
            <person name="Wu L."/>
            <person name="Ma J."/>
        </authorList>
    </citation>
    <scope>NUCLEOTIDE SEQUENCE [LARGE SCALE GENOMIC DNA]</scope>
    <source>
        <strain evidence="2">JCM 17017</strain>
    </source>
</reference>
<evidence type="ECO:0000313" key="2">
    <source>
        <dbReference type="Proteomes" id="UP001501624"/>
    </source>
</evidence>
<proteinExistence type="predicted"/>
<dbReference type="Proteomes" id="UP001501624">
    <property type="component" value="Unassembled WGS sequence"/>
</dbReference>
<evidence type="ECO:0000313" key="1">
    <source>
        <dbReference type="EMBL" id="GAA3820345.1"/>
    </source>
</evidence>
<keyword evidence="2" id="KW-1185">Reference proteome</keyword>
<gene>
    <name evidence="1" type="ORF">GCM10022380_43990</name>
</gene>
<organism evidence="1 2">
    <name type="scientific">Amycolatopsis tucumanensis</name>
    <dbReference type="NCBI Taxonomy" id="401106"/>
    <lineage>
        <taxon>Bacteria</taxon>
        <taxon>Bacillati</taxon>
        <taxon>Actinomycetota</taxon>
        <taxon>Actinomycetes</taxon>
        <taxon>Pseudonocardiales</taxon>
        <taxon>Pseudonocardiaceae</taxon>
        <taxon>Amycolatopsis</taxon>
    </lineage>
</organism>
<name>A0ABP7IJT2_9PSEU</name>
<sequence length="77" mass="8194">MARCAIEAQLFAARARSSPAIANRKARSKYLRAFASFPLSCAIHPAISVTDAAAANNRGTDTPWEGDINCGPICCVR</sequence>
<protein>
    <submittedName>
        <fullName evidence="1">Uncharacterized protein</fullName>
    </submittedName>
</protein>
<accession>A0ABP7IJT2</accession>